<dbReference type="Proteomes" id="UP000070444">
    <property type="component" value="Unassembled WGS sequence"/>
</dbReference>
<protein>
    <recommendedName>
        <fullName evidence="5">Transmembrane protein 188</fullName>
    </recommendedName>
</protein>
<accession>A0A137PC79</accession>
<dbReference type="AlphaFoldDB" id="A0A137PC79"/>
<evidence type="ECO:0008006" key="5">
    <source>
        <dbReference type="Google" id="ProtNLM"/>
    </source>
</evidence>
<organism evidence="3 4">
    <name type="scientific">Conidiobolus coronatus (strain ATCC 28846 / CBS 209.66 / NRRL 28638)</name>
    <name type="common">Delacroixia coronata</name>
    <dbReference type="NCBI Taxonomy" id="796925"/>
    <lineage>
        <taxon>Eukaryota</taxon>
        <taxon>Fungi</taxon>
        <taxon>Fungi incertae sedis</taxon>
        <taxon>Zoopagomycota</taxon>
        <taxon>Entomophthoromycotina</taxon>
        <taxon>Entomophthoromycetes</taxon>
        <taxon>Entomophthorales</taxon>
        <taxon>Ancylistaceae</taxon>
        <taxon>Conidiobolus</taxon>
    </lineage>
</organism>
<dbReference type="GO" id="GO:0019888">
    <property type="term" value="F:protein phosphatase regulator activity"/>
    <property type="evidence" value="ECO:0007669"/>
    <property type="project" value="InterPro"/>
</dbReference>
<sequence length="223" mass="25317">MEVPSNENANNTESNKLDANTTSPTSETLTKSEKSSDILIMEERLKYNWKLSKYRQRQILLLLGILTLLISYFASNLLIRKQQDSFWKTINNITLLLLIAVFIYICNNGDLFEPQKFVPQTNRTLSKFGLIFDSNTKTISISNQPQNPSNPSIVPPIYLPNPIDREKFIKGLKDFRNQHHQKLTYNPSSSSSSRTRKDSSATKKDKGSTRQAVSPTTGISSEK</sequence>
<dbReference type="Pfam" id="PF03907">
    <property type="entry name" value="Spo7"/>
    <property type="match status" value="1"/>
</dbReference>
<feature type="transmembrane region" description="Helical" evidence="2">
    <location>
        <begin position="85"/>
        <end position="106"/>
    </location>
</feature>
<feature type="compositionally biased region" description="Polar residues" evidence="1">
    <location>
        <begin position="1"/>
        <end position="20"/>
    </location>
</feature>
<evidence type="ECO:0000256" key="1">
    <source>
        <dbReference type="SAM" id="MobiDB-lite"/>
    </source>
</evidence>
<evidence type="ECO:0000313" key="3">
    <source>
        <dbReference type="EMBL" id="KXN72609.1"/>
    </source>
</evidence>
<feature type="compositionally biased region" description="Polar residues" evidence="1">
    <location>
        <begin position="209"/>
        <end position="223"/>
    </location>
</feature>
<feature type="transmembrane region" description="Helical" evidence="2">
    <location>
        <begin position="59"/>
        <end position="79"/>
    </location>
</feature>
<keyword evidence="2" id="KW-0812">Transmembrane</keyword>
<keyword evidence="2" id="KW-0472">Membrane</keyword>
<evidence type="ECO:0000313" key="4">
    <source>
        <dbReference type="Proteomes" id="UP000070444"/>
    </source>
</evidence>
<keyword evidence="4" id="KW-1185">Reference proteome</keyword>
<dbReference type="InterPro" id="IPR005605">
    <property type="entry name" value="Spo7"/>
</dbReference>
<dbReference type="EMBL" id="KQ964450">
    <property type="protein sequence ID" value="KXN72609.1"/>
    <property type="molecule type" value="Genomic_DNA"/>
</dbReference>
<evidence type="ECO:0000256" key="2">
    <source>
        <dbReference type="SAM" id="Phobius"/>
    </source>
</evidence>
<proteinExistence type="predicted"/>
<keyword evidence="2" id="KW-1133">Transmembrane helix</keyword>
<gene>
    <name evidence="3" type="ORF">CONCODRAFT_77696</name>
</gene>
<feature type="compositionally biased region" description="Basic and acidic residues" evidence="1">
    <location>
        <begin position="195"/>
        <end position="208"/>
    </location>
</feature>
<reference evidence="3 4" key="1">
    <citation type="journal article" date="2015" name="Genome Biol. Evol.">
        <title>Phylogenomic analyses indicate that early fungi evolved digesting cell walls of algal ancestors of land plants.</title>
        <authorList>
            <person name="Chang Y."/>
            <person name="Wang S."/>
            <person name="Sekimoto S."/>
            <person name="Aerts A.L."/>
            <person name="Choi C."/>
            <person name="Clum A."/>
            <person name="LaButti K.M."/>
            <person name="Lindquist E.A."/>
            <person name="Yee Ngan C."/>
            <person name="Ohm R.A."/>
            <person name="Salamov A.A."/>
            <person name="Grigoriev I.V."/>
            <person name="Spatafora J.W."/>
            <person name="Berbee M.L."/>
        </authorList>
    </citation>
    <scope>NUCLEOTIDE SEQUENCE [LARGE SCALE GENOMIC DNA]</scope>
    <source>
        <strain evidence="3 4">NRRL 28638</strain>
    </source>
</reference>
<feature type="region of interest" description="Disordered" evidence="1">
    <location>
        <begin position="1"/>
        <end position="30"/>
    </location>
</feature>
<name>A0A137PC79_CONC2</name>
<feature type="region of interest" description="Disordered" evidence="1">
    <location>
        <begin position="180"/>
        <end position="223"/>
    </location>
</feature>